<accession>A0A1L3JD35</accession>
<comment type="subcellular location">
    <subcellularLocation>
        <location evidence="1">Membrane</location>
        <topology evidence="1">Multi-pass membrane protein</topology>
    </subcellularLocation>
</comment>
<proteinExistence type="predicted"/>
<dbReference type="GO" id="GO:0016020">
    <property type="term" value="C:membrane"/>
    <property type="evidence" value="ECO:0007669"/>
    <property type="project" value="UniProtKB-SubCell"/>
</dbReference>
<evidence type="ECO:0000313" key="8">
    <source>
        <dbReference type="Proteomes" id="UP000242561"/>
    </source>
</evidence>
<organism evidence="7 8">
    <name type="scientific">Sphingorhabdus lutea</name>
    <dbReference type="NCBI Taxonomy" id="1913578"/>
    <lineage>
        <taxon>Bacteria</taxon>
        <taxon>Pseudomonadati</taxon>
        <taxon>Pseudomonadota</taxon>
        <taxon>Alphaproteobacteria</taxon>
        <taxon>Sphingomonadales</taxon>
        <taxon>Sphingomonadaceae</taxon>
        <taxon>Sphingorhabdus</taxon>
    </lineage>
</organism>
<keyword evidence="3 5" id="KW-1133">Transmembrane helix</keyword>
<feature type="transmembrane region" description="Helical" evidence="5">
    <location>
        <begin position="104"/>
        <end position="124"/>
    </location>
</feature>
<feature type="transmembrane region" description="Helical" evidence="5">
    <location>
        <begin position="171"/>
        <end position="192"/>
    </location>
</feature>
<dbReference type="Pfam" id="PF14378">
    <property type="entry name" value="PAP2_3"/>
    <property type="match status" value="1"/>
</dbReference>
<evidence type="ECO:0000256" key="5">
    <source>
        <dbReference type="SAM" id="Phobius"/>
    </source>
</evidence>
<evidence type="ECO:0000313" key="7">
    <source>
        <dbReference type="EMBL" id="APG63032.1"/>
    </source>
</evidence>
<dbReference type="PANTHER" id="PTHR31310:SF7">
    <property type="entry name" value="PA-PHOSPHATASE RELATED-FAMILY PROTEIN DDB_G0268928"/>
    <property type="match status" value="1"/>
</dbReference>
<feature type="transmembrane region" description="Helical" evidence="5">
    <location>
        <begin position="78"/>
        <end position="97"/>
    </location>
</feature>
<dbReference type="RefSeq" id="WP_072559684.1">
    <property type="nucleotide sequence ID" value="NZ_CP018154.1"/>
</dbReference>
<feature type="transmembrane region" description="Helical" evidence="5">
    <location>
        <begin position="199"/>
        <end position="224"/>
    </location>
</feature>
<feature type="transmembrane region" description="Helical" evidence="5">
    <location>
        <begin position="261"/>
        <end position="285"/>
    </location>
</feature>
<keyword evidence="4 5" id="KW-0472">Membrane</keyword>
<dbReference type="PANTHER" id="PTHR31310">
    <property type="match status" value="1"/>
</dbReference>
<reference evidence="7 8" key="1">
    <citation type="submission" date="2016-11" db="EMBL/GenBank/DDBJ databases">
        <title>Sphingorhabdus sp. LPB0140, isolated from marine environment.</title>
        <authorList>
            <person name="Kim E."/>
            <person name="Yi H."/>
        </authorList>
    </citation>
    <scope>NUCLEOTIDE SEQUENCE [LARGE SCALE GENOMIC DNA]</scope>
    <source>
        <strain evidence="7 8">LPB0140</strain>
    </source>
</reference>
<dbReference type="InterPro" id="IPR026841">
    <property type="entry name" value="Aur1/Ipt1"/>
</dbReference>
<evidence type="ECO:0000256" key="1">
    <source>
        <dbReference type="ARBA" id="ARBA00004141"/>
    </source>
</evidence>
<protein>
    <recommendedName>
        <fullName evidence="6">Inositolphosphotransferase Aur1/Ipt1 domain-containing protein</fullName>
    </recommendedName>
</protein>
<dbReference type="EMBL" id="CP018154">
    <property type="protein sequence ID" value="APG63032.1"/>
    <property type="molecule type" value="Genomic_DNA"/>
</dbReference>
<gene>
    <name evidence="7" type="ORF">LPB140_09800</name>
</gene>
<dbReference type="STRING" id="1913578.LPB140_09800"/>
<evidence type="ECO:0000256" key="3">
    <source>
        <dbReference type="ARBA" id="ARBA00022989"/>
    </source>
</evidence>
<evidence type="ECO:0000256" key="4">
    <source>
        <dbReference type="ARBA" id="ARBA00023136"/>
    </source>
</evidence>
<keyword evidence="2 5" id="KW-0812">Transmembrane</keyword>
<name>A0A1L3JD35_9SPHN</name>
<feature type="transmembrane region" description="Helical" evidence="5">
    <location>
        <begin position="292"/>
        <end position="311"/>
    </location>
</feature>
<sequence length="346" mass="38759">MDQFAGAAASHQDDIVNVDDGVPATQKTRSNLKNILLYQAPLPELALAAIFLILALLMGAVFRLPFVVPNGDALDFVGMNPAVPFIIITLWGLATMMSKRKMRVIYYAVATFAYCIILLAHFNVKLWMNMVNPQLWDDFYWKIDQSLRPVIDGAFQVHHVTGKIIPFENNLYLVAFLSMFVVSIIVHSLRCFTVFRKVIFTAMLVHVLGGLSYLIMPAVGPFIYEAGVNPLETIRQAHMYGGYQALMEGGRPWLAAQGGEYMFAAIAAMPSLHVASSAVFVYYALRHERWLGIAYLPLFFFIVAESMASRWHYAVDALGGILVTSLAIWICSIVFRPIEAQKKQRL</sequence>
<feature type="domain" description="Inositolphosphotransferase Aur1/Ipt1" evidence="6">
    <location>
        <begin position="171"/>
        <end position="330"/>
    </location>
</feature>
<dbReference type="OrthoDB" id="5171662at2"/>
<dbReference type="AlphaFoldDB" id="A0A1L3JD35"/>
<dbReference type="KEGG" id="sphl:LPB140_09800"/>
<evidence type="ECO:0000259" key="6">
    <source>
        <dbReference type="Pfam" id="PF14378"/>
    </source>
</evidence>
<evidence type="ECO:0000256" key="2">
    <source>
        <dbReference type="ARBA" id="ARBA00022692"/>
    </source>
</evidence>
<feature type="transmembrane region" description="Helical" evidence="5">
    <location>
        <begin position="317"/>
        <end position="335"/>
    </location>
</feature>
<keyword evidence="8" id="KW-1185">Reference proteome</keyword>
<feature type="transmembrane region" description="Helical" evidence="5">
    <location>
        <begin position="45"/>
        <end position="66"/>
    </location>
</feature>
<dbReference type="Proteomes" id="UP000242561">
    <property type="component" value="Chromosome"/>
</dbReference>
<dbReference type="InterPro" id="IPR052185">
    <property type="entry name" value="IPC_Synthase-Related"/>
</dbReference>